<dbReference type="Proteomes" id="UP000886721">
    <property type="component" value="Unassembled WGS sequence"/>
</dbReference>
<evidence type="ECO:0000313" key="2">
    <source>
        <dbReference type="EMBL" id="HIX67016.1"/>
    </source>
</evidence>
<name>A0A9D2B8J6_9FIRM</name>
<accession>A0A9D2B8J6</accession>
<gene>
    <name evidence="2" type="ORF">H9735_02670</name>
</gene>
<organism evidence="2 3">
    <name type="scientific">Candidatus Anaerostipes excrementavium</name>
    <dbReference type="NCBI Taxonomy" id="2838463"/>
    <lineage>
        <taxon>Bacteria</taxon>
        <taxon>Bacillati</taxon>
        <taxon>Bacillota</taxon>
        <taxon>Clostridia</taxon>
        <taxon>Lachnospirales</taxon>
        <taxon>Lachnospiraceae</taxon>
        <taxon>Anaerostipes</taxon>
    </lineage>
</organism>
<sequence>MLIEICVEIIKIPLRGRKMSGGHLLCADRSGTKTHCGGVKNVAKATRRRRRIQQSRIPS</sequence>
<protein>
    <submittedName>
        <fullName evidence="2">Uncharacterized protein</fullName>
    </submittedName>
</protein>
<proteinExistence type="predicted"/>
<evidence type="ECO:0000313" key="3">
    <source>
        <dbReference type="Proteomes" id="UP000886721"/>
    </source>
</evidence>
<dbReference type="EMBL" id="DXEM01000007">
    <property type="protein sequence ID" value="HIX67016.1"/>
    <property type="molecule type" value="Genomic_DNA"/>
</dbReference>
<reference evidence="2" key="1">
    <citation type="journal article" date="2021" name="PeerJ">
        <title>Extensive microbial diversity within the chicken gut microbiome revealed by metagenomics and culture.</title>
        <authorList>
            <person name="Gilroy R."/>
            <person name="Ravi A."/>
            <person name="Getino M."/>
            <person name="Pursley I."/>
            <person name="Horton D.L."/>
            <person name="Alikhan N.F."/>
            <person name="Baker D."/>
            <person name="Gharbi K."/>
            <person name="Hall N."/>
            <person name="Watson M."/>
            <person name="Adriaenssens E.M."/>
            <person name="Foster-Nyarko E."/>
            <person name="Jarju S."/>
            <person name="Secka A."/>
            <person name="Antonio M."/>
            <person name="Oren A."/>
            <person name="Chaudhuri R.R."/>
            <person name="La Ragione R."/>
            <person name="Hildebrand F."/>
            <person name="Pallen M.J."/>
        </authorList>
    </citation>
    <scope>NUCLEOTIDE SEQUENCE</scope>
    <source>
        <strain evidence="2">CHK191-13928</strain>
    </source>
</reference>
<comment type="caution">
    <text evidence="2">The sequence shown here is derived from an EMBL/GenBank/DDBJ whole genome shotgun (WGS) entry which is preliminary data.</text>
</comment>
<reference evidence="2" key="2">
    <citation type="submission" date="2021-04" db="EMBL/GenBank/DDBJ databases">
        <authorList>
            <person name="Gilroy R."/>
        </authorList>
    </citation>
    <scope>NUCLEOTIDE SEQUENCE</scope>
    <source>
        <strain evidence="2">CHK191-13928</strain>
    </source>
</reference>
<dbReference type="AlphaFoldDB" id="A0A9D2B8J6"/>
<evidence type="ECO:0000256" key="1">
    <source>
        <dbReference type="SAM" id="MobiDB-lite"/>
    </source>
</evidence>
<feature type="region of interest" description="Disordered" evidence="1">
    <location>
        <begin position="40"/>
        <end position="59"/>
    </location>
</feature>